<dbReference type="InterPro" id="IPR050134">
    <property type="entry name" value="NAD-dep_sirtuin_deacylases"/>
</dbReference>
<dbReference type="PANTHER" id="PTHR11085">
    <property type="entry name" value="NAD-DEPENDENT PROTEIN DEACYLASE SIRTUIN-5, MITOCHONDRIAL-RELATED"/>
    <property type="match status" value="1"/>
</dbReference>
<dbReference type="InterPro" id="IPR026591">
    <property type="entry name" value="Sirtuin_cat_small_dom_sf"/>
</dbReference>
<dbReference type="PANTHER" id="PTHR11085:SF4">
    <property type="entry name" value="NAD-DEPENDENT PROTEIN DEACYLASE"/>
    <property type="match status" value="1"/>
</dbReference>
<dbReference type="Pfam" id="PF02146">
    <property type="entry name" value="SIR2"/>
    <property type="match status" value="1"/>
</dbReference>
<reference evidence="6 7" key="1">
    <citation type="submission" date="2010-10" db="EMBL/GenBank/DDBJ databases">
        <authorList>
            <person name="Durkin A.S."/>
            <person name="Madupu R."/>
            <person name="Torralba M."/>
            <person name="Gillis M."/>
            <person name="Methe B."/>
            <person name="Sutton G."/>
            <person name="Nelson K.E."/>
        </authorList>
    </citation>
    <scope>NUCLEOTIDE SEQUENCE [LARGE SCALE GENOMIC DNA]</scope>
    <source>
        <strain evidence="6 7">ACS-139-V-Col8</strain>
    </source>
</reference>
<dbReference type="Proteomes" id="UP000005990">
    <property type="component" value="Unassembled WGS sequence"/>
</dbReference>
<evidence type="ECO:0000256" key="3">
    <source>
        <dbReference type="ARBA" id="ARBA00023027"/>
    </source>
</evidence>
<proteinExistence type="predicted"/>
<evidence type="ECO:0000256" key="4">
    <source>
        <dbReference type="PROSITE-ProRule" id="PRU00236"/>
    </source>
</evidence>
<sequence length="242" mass="26949">MATIEALQTAIDRSQNLVFFGGAGVSTASGIPDFRSANGVYSQATGNHMSPEEIISHDFFKQYPAEFYDFYFKHLVYPEAKPNVVHKYLAQLEARGKDLTIVTQNIDGLHQAAGSQKVVELHGSVHRNYCLACGRTYNYENLVLDQEGIPRCPFDGGLVRPDVVLYQEQLDQTAMLAAMQAISQADMMIVAGTSLVVYPAAAFIQYFQGQDLAVINKTPLKIRTEKVLDYMGDMKDIFQQLH</sequence>
<dbReference type="GO" id="GO:0070403">
    <property type="term" value="F:NAD+ binding"/>
    <property type="evidence" value="ECO:0007669"/>
    <property type="project" value="InterPro"/>
</dbReference>
<evidence type="ECO:0000256" key="2">
    <source>
        <dbReference type="ARBA" id="ARBA00022679"/>
    </source>
</evidence>
<dbReference type="InterPro" id="IPR029035">
    <property type="entry name" value="DHS-like_NAD/FAD-binding_dom"/>
</dbReference>
<dbReference type="SUPFAM" id="SSF52467">
    <property type="entry name" value="DHS-like NAD/FAD-binding domain"/>
    <property type="match status" value="1"/>
</dbReference>
<dbReference type="EC" id="2.3.1.286" evidence="1"/>
<dbReference type="Gene3D" id="3.30.1600.10">
    <property type="entry name" value="SIR2/SIRT2 'Small Domain"/>
    <property type="match status" value="1"/>
</dbReference>
<accession>E4KP46</accession>
<organism evidence="6 7">
    <name type="scientific">Eremococcus coleocola ACS-139-V-Col8</name>
    <dbReference type="NCBI Taxonomy" id="908337"/>
    <lineage>
        <taxon>Bacteria</taxon>
        <taxon>Bacillati</taxon>
        <taxon>Bacillota</taxon>
        <taxon>Bacilli</taxon>
        <taxon>Lactobacillales</taxon>
        <taxon>Aerococcaceae</taxon>
        <taxon>Eremococcus</taxon>
    </lineage>
</organism>
<dbReference type="InterPro" id="IPR003000">
    <property type="entry name" value="Sirtuin"/>
</dbReference>
<dbReference type="Gene3D" id="3.40.50.1220">
    <property type="entry name" value="TPP-binding domain"/>
    <property type="match status" value="1"/>
</dbReference>
<feature type="domain" description="Deacetylase sirtuin-type" evidence="5">
    <location>
        <begin position="1"/>
        <end position="242"/>
    </location>
</feature>
<dbReference type="NCBIfam" id="NF001752">
    <property type="entry name" value="PRK00481.1-1"/>
    <property type="match status" value="1"/>
</dbReference>
<dbReference type="PROSITE" id="PS50305">
    <property type="entry name" value="SIRTUIN"/>
    <property type="match status" value="1"/>
</dbReference>
<gene>
    <name evidence="6" type="ORF">HMPREF9257_1332</name>
</gene>
<comment type="caution">
    <text evidence="4">Lacks conserved residue(s) required for the propagation of feature annotation.</text>
</comment>
<dbReference type="AlphaFoldDB" id="E4KP46"/>
<dbReference type="EMBL" id="AENN01000015">
    <property type="protein sequence ID" value="EFR31251.1"/>
    <property type="molecule type" value="Genomic_DNA"/>
</dbReference>
<evidence type="ECO:0000259" key="5">
    <source>
        <dbReference type="PROSITE" id="PS50305"/>
    </source>
</evidence>
<dbReference type="InterPro" id="IPR026590">
    <property type="entry name" value="Ssirtuin_cat_dom"/>
</dbReference>
<keyword evidence="2" id="KW-0808">Transferase</keyword>
<evidence type="ECO:0000313" key="6">
    <source>
        <dbReference type="EMBL" id="EFR31251.1"/>
    </source>
</evidence>
<keyword evidence="7" id="KW-1185">Reference proteome</keyword>
<dbReference type="RefSeq" id="WP_006418454.1">
    <property type="nucleotide sequence ID" value="NZ_AENN01000015.1"/>
</dbReference>
<evidence type="ECO:0000313" key="7">
    <source>
        <dbReference type="Proteomes" id="UP000005990"/>
    </source>
</evidence>
<name>E4KP46_9LACT</name>
<comment type="caution">
    <text evidence="6">The sequence shown here is derived from an EMBL/GenBank/DDBJ whole genome shotgun (WGS) entry which is preliminary data.</text>
</comment>
<dbReference type="eggNOG" id="COG0846">
    <property type="taxonomic scope" value="Bacteria"/>
</dbReference>
<protein>
    <recommendedName>
        <fullName evidence="1">protein acetyllysine N-acetyltransferase</fullName>
        <ecNumber evidence="1">2.3.1.286</ecNumber>
    </recommendedName>
</protein>
<dbReference type="OrthoDB" id="9800582at2"/>
<dbReference type="STRING" id="908337.HMPREF9257_1332"/>
<evidence type="ECO:0000256" key="1">
    <source>
        <dbReference type="ARBA" id="ARBA00012928"/>
    </source>
</evidence>
<keyword evidence="3" id="KW-0520">NAD</keyword>
<dbReference type="GO" id="GO:0017136">
    <property type="term" value="F:histone deacetylase activity, NAD-dependent"/>
    <property type="evidence" value="ECO:0007669"/>
    <property type="project" value="TreeGrafter"/>
</dbReference>